<feature type="domain" description="RING-type" evidence="12">
    <location>
        <begin position="53"/>
        <end position="102"/>
    </location>
</feature>
<dbReference type="GO" id="GO:0008270">
    <property type="term" value="F:zinc ion binding"/>
    <property type="evidence" value="ECO:0007669"/>
    <property type="project" value="UniProtKB-KW"/>
</dbReference>
<keyword evidence="6" id="KW-0862">Zinc</keyword>
<gene>
    <name evidence="13" type="ORF">WMSIL1_LOCUS310</name>
</gene>
<dbReference type="Proteomes" id="UP000321570">
    <property type="component" value="Unassembled WGS sequence"/>
</dbReference>
<comment type="similarity">
    <text evidence="2">Belongs to the ZFPL1 family.</text>
</comment>
<keyword evidence="5 9" id="KW-0863">Zinc-finger</keyword>
<evidence type="ECO:0000256" key="2">
    <source>
        <dbReference type="ARBA" id="ARBA00005561"/>
    </source>
</evidence>
<evidence type="ECO:0000256" key="11">
    <source>
        <dbReference type="SAM" id="Phobius"/>
    </source>
</evidence>
<sequence length="317" mass="35460">MGLCRCERKKVTNLFCFEHRVNVCESCLMSNHPRCVVKSYLHWLKDSDYSSQCLLCAKEFDNGEECVRLMCLDIFHWNCLDNYASQLPPKTAPAGYECPSCSLTIIPLANQGGPIAEALRQKLASAEWVKPNHHTKIPIPKNTSTPPQKPNDTFTVFGDSKLLDSSVDTYASQFLRDQQMVTPPTISPPKPIETIVPIECPSNGVSYGPASSRVDSKPLPPPLKLSNPGKFMTDDDDMDKYRRHRTPVSKSNSSLLGFTRCLSSLLPKSLFRRRLSFIFGSIIFICFLLIFITNMMAGQSLSEDNLQQARGHLPVGI</sequence>
<dbReference type="PROSITE" id="PS50089">
    <property type="entry name" value="ZF_RING_2"/>
    <property type="match status" value="1"/>
</dbReference>
<dbReference type="AlphaFoldDB" id="A0A564XX94"/>
<accession>A0A564XX94</accession>
<keyword evidence="7 11" id="KW-1133">Transmembrane helix</keyword>
<evidence type="ECO:0000256" key="3">
    <source>
        <dbReference type="ARBA" id="ARBA00022692"/>
    </source>
</evidence>
<keyword evidence="3 11" id="KW-0812">Transmembrane</keyword>
<evidence type="ECO:0000256" key="9">
    <source>
        <dbReference type="PROSITE-ProRule" id="PRU00175"/>
    </source>
</evidence>
<name>A0A564XX94_HYMDI</name>
<dbReference type="InterPro" id="IPR058730">
    <property type="entry name" value="U-box_ZFPL1-like"/>
</dbReference>
<dbReference type="Pfam" id="PF25998">
    <property type="entry name" value="U-box_ZFPL1"/>
    <property type="match status" value="1"/>
</dbReference>
<dbReference type="InterPro" id="IPR019786">
    <property type="entry name" value="Zinc_finger_PHD-type_CS"/>
</dbReference>
<dbReference type="Pfam" id="PF25993">
    <property type="entry name" value="zf-B_box_ZFPL1"/>
    <property type="match status" value="1"/>
</dbReference>
<evidence type="ECO:0000256" key="4">
    <source>
        <dbReference type="ARBA" id="ARBA00022723"/>
    </source>
</evidence>
<evidence type="ECO:0000256" key="5">
    <source>
        <dbReference type="ARBA" id="ARBA00022771"/>
    </source>
</evidence>
<keyword evidence="4" id="KW-0479">Metal-binding</keyword>
<dbReference type="PROSITE" id="PS01359">
    <property type="entry name" value="ZF_PHD_1"/>
    <property type="match status" value="1"/>
</dbReference>
<keyword evidence="8 11" id="KW-0472">Membrane</keyword>
<evidence type="ECO:0000256" key="6">
    <source>
        <dbReference type="ARBA" id="ARBA00022833"/>
    </source>
</evidence>
<organism evidence="13 14">
    <name type="scientific">Hymenolepis diminuta</name>
    <name type="common">Rat tapeworm</name>
    <dbReference type="NCBI Taxonomy" id="6216"/>
    <lineage>
        <taxon>Eukaryota</taxon>
        <taxon>Metazoa</taxon>
        <taxon>Spiralia</taxon>
        <taxon>Lophotrochozoa</taxon>
        <taxon>Platyhelminthes</taxon>
        <taxon>Cestoda</taxon>
        <taxon>Eucestoda</taxon>
        <taxon>Cyclophyllidea</taxon>
        <taxon>Hymenolepididae</taxon>
        <taxon>Hymenolepis</taxon>
    </lineage>
</organism>
<dbReference type="InterPro" id="IPR013083">
    <property type="entry name" value="Znf_RING/FYVE/PHD"/>
</dbReference>
<dbReference type="InterPro" id="IPR058731">
    <property type="entry name" value="Znf-B_box_ZFPL1-like"/>
</dbReference>
<feature type="region of interest" description="Disordered" evidence="10">
    <location>
        <begin position="207"/>
        <end position="235"/>
    </location>
</feature>
<evidence type="ECO:0000259" key="12">
    <source>
        <dbReference type="PROSITE" id="PS50089"/>
    </source>
</evidence>
<proteinExistence type="inferred from homology"/>
<keyword evidence="14" id="KW-1185">Reference proteome</keyword>
<dbReference type="InterPro" id="IPR039043">
    <property type="entry name" value="ZFPL1"/>
</dbReference>
<feature type="transmembrane region" description="Helical" evidence="11">
    <location>
        <begin position="275"/>
        <end position="297"/>
    </location>
</feature>
<evidence type="ECO:0000256" key="8">
    <source>
        <dbReference type="ARBA" id="ARBA00023136"/>
    </source>
</evidence>
<evidence type="ECO:0000256" key="7">
    <source>
        <dbReference type="ARBA" id="ARBA00022989"/>
    </source>
</evidence>
<comment type="subcellular location">
    <subcellularLocation>
        <location evidence="1">Membrane</location>
        <topology evidence="1">Single-pass membrane protein</topology>
    </subcellularLocation>
</comment>
<dbReference type="PANTHER" id="PTHR12981">
    <property type="entry name" value="ZINC FINGER PROTEIN-LIKE 1"/>
    <property type="match status" value="1"/>
</dbReference>
<dbReference type="InterPro" id="IPR001841">
    <property type="entry name" value="Znf_RING"/>
</dbReference>
<evidence type="ECO:0000313" key="13">
    <source>
        <dbReference type="EMBL" id="VUZ38934.1"/>
    </source>
</evidence>
<dbReference type="CDD" id="cd16487">
    <property type="entry name" value="mRING-H2-C3DHC3_ZFPL1"/>
    <property type="match status" value="1"/>
</dbReference>
<evidence type="ECO:0000256" key="1">
    <source>
        <dbReference type="ARBA" id="ARBA00004167"/>
    </source>
</evidence>
<dbReference type="GO" id="GO:0016020">
    <property type="term" value="C:membrane"/>
    <property type="evidence" value="ECO:0007669"/>
    <property type="project" value="UniProtKB-SubCell"/>
</dbReference>
<dbReference type="Gene3D" id="3.30.40.10">
    <property type="entry name" value="Zinc/RING finger domain, C3HC4 (zinc finger)"/>
    <property type="match status" value="1"/>
</dbReference>
<dbReference type="EMBL" id="CABIJS010000010">
    <property type="protein sequence ID" value="VUZ38934.1"/>
    <property type="molecule type" value="Genomic_DNA"/>
</dbReference>
<evidence type="ECO:0000256" key="10">
    <source>
        <dbReference type="SAM" id="MobiDB-lite"/>
    </source>
</evidence>
<evidence type="ECO:0000313" key="14">
    <source>
        <dbReference type="Proteomes" id="UP000321570"/>
    </source>
</evidence>
<dbReference type="SUPFAM" id="SSF57850">
    <property type="entry name" value="RING/U-box"/>
    <property type="match status" value="1"/>
</dbReference>
<dbReference type="GO" id="GO:0005794">
    <property type="term" value="C:Golgi apparatus"/>
    <property type="evidence" value="ECO:0007669"/>
    <property type="project" value="TreeGrafter"/>
</dbReference>
<reference evidence="13 14" key="1">
    <citation type="submission" date="2019-07" db="EMBL/GenBank/DDBJ databases">
        <authorList>
            <person name="Jastrzebski P J."/>
            <person name="Paukszto L."/>
            <person name="Jastrzebski P J."/>
        </authorList>
    </citation>
    <scope>NUCLEOTIDE SEQUENCE [LARGE SCALE GENOMIC DNA]</scope>
    <source>
        <strain evidence="13 14">WMS-il1</strain>
    </source>
</reference>
<protein>
    <recommendedName>
        <fullName evidence="12">RING-type domain-containing protein</fullName>
    </recommendedName>
</protein>
<dbReference type="PANTHER" id="PTHR12981:SF0">
    <property type="entry name" value="ZINC FINGER PROTEIN-LIKE 1"/>
    <property type="match status" value="1"/>
</dbReference>